<evidence type="ECO:0000313" key="2">
    <source>
        <dbReference type="Proteomes" id="UP000185746"/>
    </source>
</evidence>
<evidence type="ECO:0000313" key="1">
    <source>
        <dbReference type="EMBL" id="AOV07489.1"/>
    </source>
</evidence>
<dbReference type="RefSeq" id="WP_075527620.1">
    <property type="nucleotide sequence ID" value="NZ_CP017560.1"/>
</dbReference>
<dbReference type="KEGG" id="surl:BI350_08035"/>
<organism evidence="1 2">
    <name type="scientific">Sporosarcina ureilytica</name>
    <dbReference type="NCBI Taxonomy" id="298596"/>
    <lineage>
        <taxon>Bacteria</taxon>
        <taxon>Bacillati</taxon>
        <taxon>Bacillota</taxon>
        <taxon>Bacilli</taxon>
        <taxon>Bacillales</taxon>
        <taxon>Caryophanaceae</taxon>
        <taxon>Sporosarcina</taxon>
    </lineage>
</organism>
<name>A0A1D8JFL2_9BACL</name>
<dbReference type="Proteomes" id="UP000185746">
    <property type="component" value="Chromosome"/>
</dbReference>
<dbReference type="EMBL" id="CP017560">
    <property type="protein sequence ID" value="AOV07489.1"/>
    <property type="molecule type" value="Genomic_DNA"/>
</dbReference>
<accession>A0A1D8JFL2</accession>
<keyword evidence="2" id="KW-1185">Reference proteome</keyword>
<dbReference type="AlphaFoldDB" id="A0A1D8JFL2"/>
<sequence length="67" mass="7541">MVIDDSVLNSPHHADVGGGRKVHTFKTVYSLLDTTFMPYASVKTSIIVLGKKHYTAEHELNHYLRTV</sequence>
<reference evidence="1 2" key="1">
    <citation type="submission" date="2016-09" db="EMBL/GenBank/DDBJ databases">
        <title>Complete genome sequence of the Lysinibacillus sphaericus LMG 22257, a specie of Bacillus with ureolytic activity that can effectively biodeposit calcium carbonate.</title>
        <authorList>
            <person name="Yan W."/>
        </authorList>
    </citation>
    <scope>NUCLEOTIDE SEQUENCE [LARGE SCALE GENOMIC DNA]</scope>
    <source>
        <strain evidence="1 2">LMG 22257</strain>
    </source>
</reference>
<proteinExistence type="predicted"/>
<gene>
    <name evidence="1" type="ORF">BI350_08035</name>
</gene>
<protein>
    <submittedName>
        <fullName evidence="1">Uncharacterized protein</fullName>
    </submittedName>
</protein>